<evidence type="ECO:0000313" key="2">
    <source>
        <dbReference type="Proteomes" id="UP000327013"/>
    </source>
</evidence>
<reference evidence="1 2" key="1">
    <citation type="submission" date="2019-06" db="EMBL/GenBank/DDBJ databases">
        <title>A chromosomal-level reference genome of Carpinus fangiana (Coryloideae, Betulaceae).</title>
        <authorList>
            <person name="Yang X."/>
            <person name="Wang Z."/>
            <person name="Zhang L."/>
            <person name="Hao G."/>
            <person name="Liu J."/>
            <person name="Yang Y."/>
        </authorList>
    </citation>
    <scope>NUCLEOTIDE SEQUENCE [LARGE SCALE GENOMIC DNA]</scope>
    <source>
        <strain evidence="1">Cfa_2016G</strain>
        <tissue evidence="1">Leaf</tissue>
    </source>
</reference>
<gene>
    <name evidence="1" type="ORF">FH972_022441</name>
</gene>
<dbReference type="AlphaFoldDB" id="A0A5N6KUI5"/>
<evidence type="ECO:0000313" key="1">
    <source>
        <dbReference type="EMBL" id="KAB8342843.1"/>
    </source>
</evidence>
<organism evidence="1 2">
    <name type="scientific">Carpinus fangiana</name>
    <dbReference type="NCBI Taxonomy" id="176857"/>
    <lineage>
        <taxon>Eukaryota</taxon>
        <taxon>Viridiplantae</taxon>
        <taxon>Streptophyta</taxon>
        <taxon>Embryophyta</taxon>
        <taxon>Tracheophyta</taxon>
        <taxon>Spermatophyta</taxon>
        <taxon>Magnoliopsida</taxon>
        <taxon>eudicotyledons</taxon>
        <taxon>Gunneridae</taxon>
        <taxon>Pentapetalae</taxon>
        <taxon>rosids</taxon>
        <taxon>fabids</taxon>
        <taxon>Fagales</taxon>
        <taxon>Betulaceae</taxon>
        <taxon>Carpinus</taxon>
    </lineage>
</organism>
<sequence>MGASTRAAAEEVAVATCAATAREVMGSMVEQSMNRRVVGDEGRGEWSSRMEAKTDWTWLGSGREVMIVVFSLGRKLVCAMRRGSRHEGCRGGGGIRSEDWLWLYGMEIRLKEPFGSST</sequence>
<comment type="caution">
    <text evidence="1">The sequence shown here is derived from an EMBL/GenBank/DDBJ whole genome shotgun (WGS) entry which is preliminary data.</text>
</comment>
<dbReference type="Proteomes" id="UP000327013">
    <property type="component" value="Unassembled WGS sequence"/>
</dbReference>
<proteinExistence type="predicted"/>
<name>A0A5N6KUI5_9ROSI</name>
<accession>A0A5N6KUI5</accession>
<protein>
    <submittedName>
        <fullName evidence="1">Uncharacterized protein</fullName>
    </submittedName>
</protein>
<dbReference type="EMBL" id="VIBQ01000012">
    <property type="protein sequence ID" value="KAB8342843.1"/>
    <property type="molecule type" value="Genomic_DNA"/>
</dbReference>
<keyword evidence="2" id="KW-1185">Reference proteome</keyword>